<name>A0ABD1SXH0_9LAMI</name>
<dbReference type="Proteomes" id="UP001604336">
    <property type="component" value="Unassembled WGS sequence"/>
</dbReference>
<organism evidence="2 3">
    <name type="scientific">Abeliophyllum distichum</name>
    <dbReference type="NCBI Taxonomy" id="126358"/>
    <lineage>
        <taxon>Eukaryota</taxon>
        <taxon>Viridiplantae</taxon>
        <taxon>Streptophyta</taxon>
        <taxon>Embryophyta</taxon>
        <taxon>Tracheophyta</taxon>
        <taxon>Spermatophyta</taxon>
        <taxon>Magnoliopsida</taxon>
        <taxon>eudicotyledons</taxon>
        <taxon>Gunneridae</taxon>
        <taxon>Pentapetalae</taxon>
        <taxon>asterids</taxon>
        <taxon>lamiids</taxon>
        <taxon>Lamiales</taxon>
        <taxon>Oleaceae</taxon>
        <taxon>Forsythieae</taxon>
        <taxon>Abeliophyllum</taxon>
    </lineage>
</organism>
<feature type="coiled-coil region" evidence="1">
    <location>
        <begin position="59"/>
        <end position="121"/>
    </location>
</feature>
<keyword evidence="1" id="KW-0175">Coiled coil</keyword>
<keyword evidence="3" id="KW-1185">Reference proteome</keyword>
<evidence type="ECO:0000313" key="3">
    <source>
        <dbReference type="Proteomes" id="UP001604336"/>
    </source>
</evidence>
<reference evidence="3" key="1">
    <citation type="submission" date="2024-07" db="EMBL/GenBank/DDBJ databases">
        <title>Two chromosome-level genome assemblies of Korean endemic species Abeliophyllum distichum and Forsythia ovata (Oleaceae).</title>
        <authorList>
            <person name="Jang H."/>
        </authorList>
    </citation>
    <scope>NUCLEOTIDE SEQUENCE [LARGE SCALE GENOMIC DNA]</scope>
</reference>
<evidence type="ECO:0000256" key="1">
    <source>
        <dbReference type="SAM" id="Coils"/>
    </source>
</evidence>
<comment type="caution">
    <text evidence="2">The sequence shown here is derived from an EMBL/GenBank/DDBJ whole genome shotgun (WGS) entry which is preliminary data.</text>
</comment>
<evidence type="ECO:0000313" key="2">
    <source>
        <dbReference type="EMBL" id="KAL2505146.1"/>
    </source>
</evidence>
<dbReference type="EMBL" id="JBFOLK010000006">
    <property type="protein sequence ID" value="KAL2505146.1"/>
    <property type="molecule type" value="Genomic_DNA"/>
</dbReference>
<accession>A0ABD1SXH0</accession>
<protein>
    <submittedName>
        <fullName evidence="2">Uncharacterized protein</fullName>
    </submittedName>
</protein>
<sequence length="178" mass="20154">MEDVLEAGLATVVRVTCLQLKVLGKFRTRMQEPKQLVAEASKSYKEHQQALEEGPTDALEAANKEKRRLQAKSESHEWEAQCLRRDLEASKRGKKEAEAKVAQLVGEKKEMEAMLECVEAEFEANFHNTDAYTNFSDYFSRVGHQEVLAVLRTDHPSLNLGSLQAMFSPPDVEDREDS</sequence>
<proteinExistence type="predicted"/>
<gene>
    <name evidence="2" type="ORF">Adt_20767</name>
</gene>
<dbReference type="AlphaFoldDB" id="A0ABD1SXH0"/>